<keyword evidence="3" id="KW-0472">Membrane</keyword>
<evidence type="ECO:0000313" key="4">
    <source>
        <dbReference type="EMBL" id="KFI60406.1"/>
    </source>
</evidence>
<dbReference type="Gene3D" id="2.40.260.10">
    <property type="entry name" value="Sortase"/>
    <property type="match status" value="1"/>
</dbReference>
<accession>A0A087ANQ6</accession>
<evidence type="ECO:0000256" key="1">
    <source>
        <dbReference type="ARBA" id="ARBA00022801"/>
    </source>
</evidence>
<feature type="active site" description="Acyl-thioester intermediate" evidence="2">
    <location>
        <position position="216"/>
    </location>
</feature>
<dbReference type="InterPro" id="IPR042002">
    <property type="entry name" value="Sortase_C"/>
</dbReference>
<dbReference type="AlphaFoldDB" id="A0A087ANQ6"/>
<sequence length="295" mass="32079">MSKRVRDILPILVILAGLLVLLYPTISNYLVEQNASRAVASYDATVVDMSQEDRERMLAEAHAYNDALAASSGAGTPASEGGEPAQVGETLAYEDLLNLNGDGMMGYIIIPKMNVELPIYHGVEEKVLQVGVGHMESSSLPVGGESTHAALSGHRGLPSAKLFTDLDQMEVGDQFYIKVLGETLAYEVHEIETVLPTETESLAIQQGQDLVTLITCTPYGINSHRLLVHAHRIPYEPQMEEAIEQVGGFINIPLPYLLLIIALLILALTFSVGTIMRRRGTVRGQGGRPHHERSS</sequence>
<dbReference type="RefSeq" id="WP_033505275.1">
    <property type="nucleotide sequence ID" value="NZ_JGYX01000005.1"/>
</dbReference>
<dbReference type="NCBIfam" id="TIGR01076">
    <property type="entry name" value="sortase_fam"/>
    <property type="match status" value="1"/>
</dbReference>
<evidence type="ECO:0000256" key="3">
    <source>
        <dbReference type="SAM" id="Phobius"/>
    </source>
</evidence>
<dbReference type="Proteomes" id="UP000029046">
    <property type="component" value="Unassembled WGS sequence"/>
</dbReference>
<keyword evidence="3" id="KW-1133">Transmembrane helix</keyword>
<keyword evidence="3" id="KW-0812">Transmembrane</keyword>
<protein>
    <submittedName>
        <fullName evidence="4">Sortase</fullName>
    </submittedName>
</protein>
<gene>
    <name evidence="4" type="ORF">BIGA_0995</name>
</gene>
<proteinExistence type="predicted"/>
<dbReference type="Pfam" id="PF04203">
    <property type="entry name" value="Sortase"/>
    <property type="match status" value="1"/>
</dbReference>
<dbReference type="InterPro" id="IPR005754">
    <property type="entry name" value="Sortase"/>
</dbReference>
<dbReference type="OrthoDB" id="5242161at2"/>
<dbReference type="InterPro" id="IPR023365">
    <property type="entry name" value="Sortase_dom-sf"/>
</dbReference>
<dbReference type="EMBL" id="JGYX01000005">
    <property type="protein sequence ID" value="KFI60406.1"/>
    <property type="molecule type" value="Genomic_DNA"/>
</dbReference>
<dbReference type="CDD" id="cd05827">
    <property type="entry name" value="Sortase_C"/>
    <property type="match status" value="1"/>
</dbReference>
<dbReference type="eggNOG" id="COG3764">
    <property type="taxonomic scope" value="Bacteria"/>
</dbReference>
<dbReference type="NCBIfam" id="NF033745">
    <property type="entry name" value="class_C_sortase"/>
    <property type="match status" value="1"/>
</dbReference>
<reference evidence="4 5" key="1">
    <citation type="submission" date="2014-03" db="EMBL/GenBank/DDBJ databases">
        <title>Genomics of Bifidobacteria.</title>
        <authorList>
            <person name="Ventura M."/>
            <person name="Milani C."/>
            <person name="Lugli G.A."/>
        </authorList>
    </citation>
    <scope>NUCLEOTIDE SEQUENCE [LARGE SCALE GENOMIC DNA]</scope>
    <source>
        <strain evidence="4 5">LMG 11586</strain>
    </source>
</reference>
<feature type="transmembrane region" description="Helical" evidence="3">
    <location>
        <begin position="254"/>
        <end position="275"/>
    </location>
</feature>
<evidence type="ECO:0000256" key="2">
    <source>
        <dbReference type="PIRSR" id="PIRSR605754-1"/>
    </source>
</evidence>
<keyword evidence="1" id="KW-0378">Hydrolase</keyword>
<evidence type="ECO:0000313" key="5">
    <source>
        <dbReference type="Proteomes" id="UP000029046"/>
    </source>
</evidence>
<name>A0A087ANQ6_9BIFI</name>
<keyword evidence="5" id="KW-1185">Reference proteome</keyword>
<organism evidence="4 5">
    <name type="scientific">Bifidobacterium pullorum subsp. gallinarum</name>
    <dbReference type="NCBI Taxonomy" id="78344"/>
    <lineage>
        <taxon>Bacteria</taxon>
        <taxon>Bacillati</taxon>
        <taxon>Actinomycetota</taxon>
        <taxon>Actinomycetes</taxon>
        <taxon>Bifidobacteriales</taxon>
        <taxon>Bifidobacteriaceae</taxon>
        <taxon>Bifidobacterium</taxon>
    </lineage>
</organism>
<feature type="active site" description="Proton donor/acceptor" evidence="2">
    <location>
        <position position="154"/>
    </location>
</feature>
<dbReference type="GO" id="GO:0016787">
    <property type="term" value="F:hydrolase activity"/>
    <property type="evidence" value="ECO:0007669"/>
    <property type="project" value="UniProtKB-KW"/>
</dbReference>
<comment type="caution">
    <text evidence="4">The sequence shown here is derived from an EMBL/GenBank/DDBJ whole genome shotgun (WGS) entry which is preliminary data.</text>
</comment>
<dbReference type="SUPFAM" id="SSF63817">
    <property type="entry name" value="Sortase"/>
    <property type="match status" value="1"/>
</dbReference>